<evidence type="ECO:0000256" key="1">
    <source>
        <dbReference type="ARBA" id="ARBA00009108"/>
    </source>
</evidence>
<dbReference type="Proteomes" id="UP000306888">
    <property type="component" value="Unassembled WGS sequence"/>
</dbReference>
<dbReference type="PANTHER" id="PTHR37313:SF2">
    <property type="entry name" value="UPF0749 PROTEIN YLXX"/>
    <property type="match status" value="1"/>
</dbReference>
<organism evidence="3 4">
    <name type="scientific">Clostridium sartagoforme</name>
    <dbReference type="NCBI Taxonomy" id="84031"/>
    <lineage>
        <taxon>Bacteria</taxon>
        <taxon>Bacillati</taxon>
        <taxon>Bacillota</taxon>
        <taxon>Clostridia</taxon>
        <taxon>Eubacteriales</taxon>
        <taxon>Clostridiaceae</taxon>
        <taxon>Clostridium</taxon>
    </lineage>
</organism>
<dbReference type="PANTHER" id="PTHR37313">
    <property type="entry name" value="UPF0749 PROTEIN RV1825"/>
    <property type="match status" value="1"/>
</dbReference>
<keyword evidence="4" id="KW-1185">Reference proteome</keyword>
<dbReference type="Gene3D" id="3.30.70.1880">
    <property type="entry name" value="Protein of unknown function DUF881"/>
    <property type="match status" value="1"/>
</dbReference>
<reference evidence="3 4" key="1">
    <citation type="submission" date="2019-04" db="EMBL/GenBank/DDBJ databases">
        <title>Microbes associate with the intestines of laboratory mice.</title>
        <authorList>
            <person name="Navarre W."/>
            <person name="Wong E."/>
            <person name="Huang K."/>
            <person name="Tropini C."/>
            <person name="Ng K."/>
            <person name="Yu B."/>
        </authorList>
    </citation>
    <scope>NUCLEOTIDE SEQUENCE [LARGE SCALE GENOMIC DNA]</scope>
    <source>
        <strain evidence="3 4">NM50_B9-20</strain>
    </source>
</reference>
<feature type="coiled-coil region" evidence="2">
    <location>
        <begin position="42"/>
        <end position="76"/>
    </location>
</feature>
<dbReference type="AlphaFoldDB" id="A0A4V3RLM8"/>
<dbReference type="RefSeq" id="WP_136005507.1">
    <property type="nucleotide sequence ID" value="NZ_SRYR01000001.1"/>
</dbReference>
<dbReference type="Pfam" id="PF05949">
    <property type="entry name" value="DUF881"/>
    <property type="match status" value="1"/>
</dbReference>
<evidence type="ECO:0000313" key="4">
    <source>
        <dbReference type="Proteomes" id="UP000306888"/>
    </source>
</evidence>
<dbReference type="EMBL" id="SRYR01000001">
    <property type="protein sequence ID" value="TGY44370.1"/>
    <property type="molecule type" value="Genomic_DNA"/>
</dbReference>
<dbReference type="OrthoDB" id="9776196at2"/>
<gene>
    <name evidence="3" type="ORF">E5347_06040</name>
</gene>
<proteinExistence type="inferred from homology"/>
<evidence type="ECO:0000256" key="2">
    <source>
        <dbReference type="SAM" id="Coils"/>
    </source>
</evidence>
<comment type="similarity">
    <text evidence="1">Belongs to the UPF0749 family.</text>
</comment>
<evidence type="ECO:0000313" key="3">
    <source>
        <dbReference type="EMBL" id="TGY44370.1"/>
    </source>
</evidence>
<protein>
    <submittedName>
        <fullName evidence="3">DUF881 domain-containing protein</fullName>
    </submittedName>
</protein>
<accession>A0A4V3RLM8</accession>
<keyword evidence="2" id="KW-0175">Coiled coil</keyword>
<dbReference type="InterPro" id="IPR010273">
    <property type="entry name" value="DUF881"/>
</dbReference>
<sequence>MKKLKGKFFILIASVFTGFLIINTMDMNNTSENIASLNAVDYKKAVEARNKLYKEIEDIQNQNIEYEHKINEYKGTDPEKKKKLIENMKSQLIDYGGLSGISDVKGPGLIIKIQDADIDKLLDTNFQINMKLFHEDDLARTINEIRHAGAQAISINEHRVLPKTAIKCNWASIVFDDDSTAGAPFHIYAIGNPEEMKAYLLSDNSFIQNLLIRGIKVEIEEKEELIIPSTKQFVEANYMERYEVK</sequence>
<comment type="caution">
    <text evidence="3">The sequence shown here is derived from an EMBL/GenBank/DDBJ whole genome shotgun (WGS) entry which is preliminary data.</text>
</comment>
<name>A0A4V3RLM8_9CLOT</name>